<dbReference type="InterPro" id="IPR001789">
    <property type="entry name" value="Sig_transdc_resp-reg_receiver"/>
</dbReference>
<evidence type="ECO:0000256" key="1">
    <source>
        <dbReference type="PROSITE-ProRule" id="PRU00169"/>
    </source>
</evidence>
<evidence type="ECO:0000259" key="2">
    <source>
        <dbReference type="PROSITE" id="PS50110"/>
    </source>
</evidence>
<protein>
    <recommendedName>
        <fullName evidence="2">Response regulatory domain-containing protein</fullName>
    </recommendedName>
</protein>
<dbReference type="SUPFAM" id="SSF52172">
    <property type="entry name" value="CheY-like"/>
    <property type="match status" value="1"/>
</dbReference>
<dbReference type="CDD" id="cd00156">
    <property type="entry name" value="REC"/>
    <property type="match status" value="1"/>
</dbReference>
<dbReference type="Gene3D" id="3.40.50.2300">
    <property type="match status" value="1"/>
</dbReference>
<sequence>MKKKYQVLIVEDESLIIDSYRRALRFVEEDLVNIKFNITEALDCGQAIEKIRAIELNNNKFDIAFLDINLPSSKSYDILNGEVLGQVIIKKNPSCKLLVCTSYTDNHRLKNILTSLNPNAFLIKSDIVFLDLVVSITKLVENDSYYSKTVIDLMRKQLNSAIVLDDLDLKILHEMSNGAKMKDLIALLPLTKSGLEKRRAHVKVKFGNKFMSDRDMIIAAKTKGFI</sequence>
<dbReference type="Proteomes" id="UP001500736">
    <property type="component" value="Unassembled WGS sequence"/>
</dbReference>
<keyword evidence="4" id="KW-1185">Reference proteome</keyword>
<feature type="domain" description="Response regulatory" evidence="2">
    <location>
        <begin position="6"/>
        <end position="139"/>
    </location>
</feature>
<dbReference type="EMBL" id="BAAAGF010000005">
    <property type="protein sequence ID" value="GAA0749737.1"/>
    <property type="molecule type" value="Genomic_DNA"/>
</dbReference>
<organism evidence="3 4">
    <name type="scientific">Gaetbulibacter jejuensis</name>
    <dbReference type="NCBI Taxonomy" id="584607"/>
    <lineage>
        <taxon>Bacteria</taxon>
        <taxon>Pseudomonadati</taxon>
        <taxon>Bacteroidota</taxon>
        <taxon>Flavobacteriia</taxon>
        <taxon>Flavobacteriales</taxon>
        <taxon>Flavobacteriaceae</taxon>
        <taxon>Gaetbulibacter</taxon>
    </lineage>
</organism>
<reference evidence="4" key="1">
    <citation type="journal article" date="2019" name="Int. J. Syst. Evol. Microbiol.">
        <title>The Global Catalogue of Microorganisms (GCM) 10K type strain sequencing project: providing services to taxonomists for standard genome sequencing and annotation.</title>
        <authorList>
            <consortium name="The Broad Institute Genomics Platform"/>
            <consortium name="The Broad Institute Genome Sequencing Center for Infectious Disease"/>
            <person name="Wu L."/>
            <person name="Ma J."/>
        </authorList>
    </citation>
    <scope>NUCLEOTIDE SEQUENCE [LARGE SCALE GENOMIC DNA]</scope>
    <source>
        <strain evidence="4">JCM 15976</strain>
    </source>
</reference>
<evidence type="ECO:0000313" key="3">
    <source>
        <dbReference type="EMBL" id="GAA0749737.1"/>
    </source>
</evidence>
<dbReference type="InterPro" id="IPR011006">
    <property type="entry name" value="CheY-like_superfamily"/>
</dbReference>
<dbReference type="PROSITE" id="PS50110">
    <property type="entry name" value="RESPONSE_REGULATORY"/>
    <property type="match status" value="1"/>
</dbReference>
<comment type="caution">
    <text evidence="3">The sequence shown here is derived from an EMBL/GenBank/DDBJ whole genome shotgun (WGS) entry which is preliminary data.</text>
</comment>
<keyword evidence="1" id="KW-0597">Phosphoprotein</keyword>
<dbReference type="RefSeq" id="WP_343799549.1">
    <property type="nucleotide sequence ID" value="NZ_BAAAGF010000005.1"/>
</dbReference>
<evidence type="ECO:0000313" key="4">
    <source>
        <dbReference type="Proteomes" id="UP001500736"/>
    </source>
</evidence>
<proteinExistence type="predicted"/>
<gene>
    <name evidence="3" type="ORF">GCM10009431_29690</name>
</gene>
<name>A0ABP3V6M7_9FLAO</name>
<accession>A0ABP3V6M7</accession>
<feature type="modified residue" description="4-aspartylphosphate" evidence="1">
    <location>
        <position position="67"/>
    </location>
</feature>